<reference evidence="2 3" key="1">
    <citation type="submission" date="2018-04" db="EMBL/GenBank/DDBJ databases">
        <title>Genomic Encyclopedia of Type Strains, Phase IV (KMG-IV): sequencing the most valuable type-strain genomes for metagenomic binning, comparative biology and taxonomic classification.</title>
        <authorList>
            <person name="Goeker M."/>
        </authorList>
    </citation>
    <scope>NUCLEOTIDE SEQUENCE [LARGE SCALE GENOMIC DNA]</scope>
    <source>
        <strain evidence="2 3">DSM 100231</strain>
    </source>
</reference>
<dbReference type="Pfam" id="PF04264">
    <property type="entry name" value="YceI"/>
    <property type="match status" value="1"/>
</dbReference>
<dbReference type="Proteomes" id="UP000245466">
    <property type="component" value="Unassembled WGS sequence"/>
</dbReference>
<dbReference type="PANTHER" id="PTHR34406:SF1">
    <property type="entry name" value="PROTEIN YCEI"/>
    <property type="match status" value="1"/>
</dbReference>
<sequence length="265" mass="29354">MDVVFYNAGMTRENTPVSPVTALILMNTYKLQPLYALLWTLLAFAGTACDTTVKTDEAEIGAAVRFLAPANPDETFRIDTARSTVTWIGAKVTGRHNGLIPIREGTVTWHSGTPRGGKVVFDMTKARSEDKTIDEAGNTKLTNHLRSADFFAVEQHPISSFVITSIVPYDSTERQEALSHAGNTKQMRIKDPNHKVTGNLTLKDITRSISFPAKIELEDSVLRAKANFNIDRTHWKLTYGSDQSLGNRTIYPAVNIGLDIVAYRQ</sequence>
<name>A0A2U1B612_9BACT</name>
<dbReference type="InterPro" id="IPR036761">
    <property type="entry name" value="TTHA0802/YceI-like_sf"/>
</dbReference>
<dbReference type="Gene3D" id="2.40.128.110">
    <property type="entry name" value="Lipid/polyisoprenoid-binding, YceI-like"/>
    <property type="match status" value="1"/>
</dbReference>
<feature type="domain" description="Lipid/polyisoprenoid-binding YceI-like" evidence="1">
    <location>
        <begin position="75"/>
        <end position="263"/>
    </location>
</feature>
<protein>
    <submittedName>
        <fullName evidence="2">Polyisoprenoid-binding protein YceI</fullName>
    </submittedName>
</protein>
<accession>A0A2U1B612</accession>
<dbReference type="AlphaFoldDB" id="A0A2U1B612"/>
<dbReference type="PANTHER" id="PTHR34406">
    <property type="entry name" value="PROTEIN YCEI"/>
    <property type="match status" value="1"/>
</dbReference>
<dbReference type="SUPFAM" id="SSF101874">
    <property type="entry name" value="YceI-like"/>
    <property type="match status" value="1"/>
</dbReference>
<evidence type="ECO:0000313" key="3">
    <source>
        <dbReference type="Proteomes" id="UP000245466"/>
    </source>
</evidence>
<organism evidence="2 3">
    <name type="scientific">Pontibacter virosus</name>
    <dbReference type="NCBI Taxonomy" id="1765052"/>
    <lineage>
        <taxon>Bacteria</taxon>
        <taxon>Pseudomonadati</taxon>
        <taxon>Bacteroidota</taxon>
        <taxon>Cytophagia</taxon>
        <taxon>Cytophagales</taxon>
        <taxon>Hymenobacteraceae</taxon>
        <taxon>Pontibacter</taxon>
    </lineage>
</organism>
<comment type="caution">
    <text evidence="2">The sequence shown here is derived from an EMBL/GenBank/DDBJ whole genome shotgun (WGS) entry which is preliminary data.</text>
</comment>
<gene>
    <name evidence="2" type="ORF">C8E01_101491</name>
</gene>
<evidence type="ECO:0000259" key="1">
    <source>
        <dbReference type="SMART" id="SM00867"/>
    </source>
</evidence>
<evidence type="ECO:0000313" key="2">
    <source>
        <dbReference type="EMBL" id="PVY44126.1"/>
    </source>
</evidence>
<dbReference type="InterPro" id="IPR007372">
    <property type="entry name" value="Lipid/polyisoprenoid-bd_YceI"/>
</dbReference>
<dbReference type="OrthoDB" id="951410at2"/>
<dbReference type="EMBL" id="QEKI01000001">
    <property type="protein sequence ID" value="PVY44126.1"/>
    <property type="molecule type" value="Genomic_DNA"/>
</dbReference>
<proteinExistence type="predicted"/>
<dbReference type="SMART" id="SM00867">
    <property type="entry name" value="YceI"/>
    <property type="match status" value="1"/>
</dbReference>
<keyword evidence="3" id="KW-1185">Reference proteome</keyword>